<dbReference type="OrthoDB" id="676945at2"/>
<dbReference type="STRING" id="1004.SAMN05661012_00561"/>
<dbReference type="RefSeq" id="WP_072357096.1">
    <property type="nucleotide sequence ID" value="NZ_CP139972.1"/>
</dbReference>
<sequence length="85" mass="9612">MKNPKYAAVKALIEAKKIKNLNQMFEIVNMSIVAKDMGVHYTTLYTRIHNPRLLTVENLAKMAELIEVPAAEILNIALATYSPRK</sequence>
<evidence type="ECO:0000313" key="3">
    <source>
        <dbReference type="Proteomes" id="UP000183788"/>
    </source>
</evidence>
<dbReference type="EMBL" id="CP140154">
    <property type="protein sequence ID" value="WQG91704.1"/>
    <property type="molecule type" value="Genomic_DNA"/>
</dbReference>
<evidence type="ECO:0008006" key="5">
    <source>
        <dbReference type="Google" id="ProtNLM"/>
    </source>
</evidence>
<reference evidence="2 4" key="2">
    <citation type="submission" date="2023-11" db="EMBL/GenBank/DDBJ databases">
        <title>MicrobeMod: A computational toolkit for identifying prokaryotic methylation and restriction-modification with nanopore sequencing.</title>
        <authorList>
            <person name="Crits-Christoph A."/>
            <person name="Kang S.C."/>
            <person name="Lee H."/>
            <person name="Ostrov N."/>
        </authorList>
    </citation>
    <scope>NUCLEOTIDE SEQUENCE [LARGE SCALE GENOMIC DNA]</scope>
    <source>
        <strain evidence="2 4">ATCC 23090</strain>
    </source>
</reference>
<dbReference type="Proteomes" id="UP000183788">
    <property type="component" value="Unassembled WGS sequence"/>
</dbReference>
<gene>
    <name evidence="1" type="ORF">SAMN05661012_00561</name>
    <name evidence="2" type="ORF">SR876_09325</name>
</gene>
<keyword evidence="4" id="KW-1185">Reference proteome</keyword>
<proteinExistence type="predicted"/>
<accession>A0A1K1MGS9</accession>
<evidence type="ECO:0000313" key="4">
    <source>
        <dbReference type="Proteomes" id="UP001326715"/>
    </source>
</evidence>
<protein>
    <recommendedName>
        <fullName evidence="5">Cro/C1-type HTH DNA-binding domain-containing protein</fullName>
    </recommendedName>
</protein>
<evidence type="ECO:0000313" key="1">
    <source>
        <dbReference type="EMBL" id="SFW22315.1"/>
    </source>
</evidence>
<organism evidence="1 3">
    <name type="scientific">Chitinophaga sancti</name>
    <dbReference type="NCBI Taxonomy" id="1004"/>
    <lineage>
        <taxon>Bacteria</taxon>
        <taxon>Pseudomonadati</taxon>
        <taxon>Bacteroidota</taxon>
        <taxon>Chitinophagia</taxon>
        <taxon>Chitinophagales</taxon>
        <taxon>Chitinophagaceae</taxon>
        <taxon>Chitinophaga</taxon>
    </lineage>
</organism>
<dbReference type="Proteomes" id="UP001326715">
    <property type="component" value="Chromosome"/>
</dbReference>
<dbReference type="EMBL" id="FPIZ01000002">
    <property type="protein sequence ID" value="SFW22315.1"/>
    <property type="molecule type" value="Genomic_DNA"/>
</dbReference>
<dbReference type="AlphaFoldDB" id="A0A1K1MGS9"/>
<reference evidence="1 3" key="1">
    <citation type="submission" date="2016-11" db="EMBL/GenBank/DDBJ databases">
        <authorList>
            <person name="Jaros S."/>
            <person name="Januszkiewicz K."/>
            <person name="Wedrychowicz H."/>
        </authorList>
    </citation>
    <scope>NUCLEOTIDE SEQUENCE [LARGE SCALE GENOMIC DNA]</scope>
    <source>
        <strain evidence="1 3">DSM 784</strain>
    </source>
</reference>
<name>A0A1K1MGS9_9BACT</name>
<evidence type="ECO:0000313" key="2">
    <source>
        <dbReference type="EMBL" id="WQG91704.1"/>
    </source>
</evidence>